<proteinExistence type="predicted"/>
<accession>A0A2S3I9S5</accession>
<protein>
    <submittedName>
        <fullName evidence="1">Uncharacterized protein</fullName>
    </submittedName>
</protein>
<dbReference type="Proteomes" id="UP000243499">
    <property type="component" value="Chromosome 7"/>
</dbReference>
<evidence type="ECO:0000313" key="1">
    <source>
        <dbReference type="EMBL" id="PAN39814.1"/>
    </source>
</evidence>
<organism evidence="1">
    <name type="scientific">Panicum hallii</name>
    <dbReference type="NCBI Taxonomy" id="206008"/>
    <lineage>
        <taxon>Eukaryota</taxon>
        <taxon>Viridiplantae</taxon>
        <taxon>Streptophyta</taxon>
        <taxon>Embryophyta</taxon>
        <taxon>Tracheophyta</taxon>
        <taxon>Spermatophyta</taxon>
        <taxon>Magnoliopsida</taxon>
        <taxon>Liliopsida</taxon>
        <taxon>Poales</taxon>
        <taxon>Poaceae</taxon>
        <taxon>PACMAD clade</taxon>
        <taxon>Panicoideae</taxon>
        <taxon>Panicodae</taxon>
        <taxon>Paniceae</taxon>
        <taxon>Panicinae</taxon>
        <taxon>Panicum</taxon>
        <taxon>Panicum sect. Panicum</taxon>
    </lineage>
</organism>
<dbReference type="Gramene" id="PAN39814">
    <property type="protein sequence ID" value="PAN39814"/>
    <property type="gene ID" value="PAHAL_7G270300"/>
</dbReference>
<name>A0A2S3I9S5_9POAL</name>
<dbReference type="AlphaFoldDB" id="A0A2S3I9S5"/>
<dbReference type="EMBL" id="CM008052">
    <property type="protein sequence ID" value="PAN39814.1"/>
    <property type="molecule type" value="Genomic_DNA"/>
</dbReference>
<sequence>MPDTMLFMKLYMDGFSDCTSTQVKTQLKKLPHRVGENCFALAEPFQGQTTAFLPRSNVPRSRQLQELLWVLPNYITELAFVQNLPKRRKKEKIPDQMLEEVRDSFPNRHPIWFKIIREVSGIALHLYFWCHVDS</sequence>
<gene>
    <name evidence="1" type="ORF">PAHAL_7G270300</name>
</gene>
<reference evidence="1" key="1">
    <citation type="submission" date="2018-04" db="EMBL/GenBank/DDBJ databases">
        <title>WGS assembly of Panicum hallii.</title>
        <authorList>
            <person name="Lovell J."/>
            <person name="Jenkins J."/>
            <person name="Lowry D."/>
            <person name="Mamidi S."/>
            <person name="Sreedasyam A."/>
            <person name="Weng X."/>
            <person name="Barry K."/>
            <person name="Bonette J."/>
            <person name="Campitelli B."/>
            <person name="Daum C."/>
            <person name="Gordon S."/>
            <person name="Gould B."/>
            <person name="Lipzen A."/>
            <person name="Macqueen A."/>
            <person name="Palacio-Mejia J."/>
            <person name="Plott C."/>
            <person name="Shakirov E."/>
            <person name="Shu S."/>
            <person name="Yoshinaga Y."/>
            <person name="Zane M."/>
            <person name="Rokhsar D."/>
            <person name="Grimwood J."/>
            <person name="Schmutz J."/>
            <person name="Juenger T."/>
        </authorList>
    </citation>
    <scope>NUCLEOTIDE SEQUENCE [LARGE SCALE GENOMIC DNA]</scope>
    <source>
        <strain evidence="1">FIL2</strain>
    </source>
</reference>